<name>A0ABV9LGW7_9ACTN</name>
<gene>
    <name evidence="2" type="ORF">ACFO3M_02810</name>
</gene>
<evidence type="ECO:0000313" key="3">
    <source>
        <dbReference type="Proteomes" id="UP001596025"/>
    </source>
</evidence>
<dbReference type="RefSeq" id="WP_387986067.1">
    <property type="nucleotide sequence ID" value="NZ_JBHSGR010000002.1"/>
</dbReference>
<accession>A0ABV9LGW7</accession>
<feature type="transmembrane region" description="Helical" evidence="1">
    <location>
        <begin position="190"/>
        <end position="211"/>
    </location>
</feature>
<proteinExistence type="predicted"/>
<comment type="caution">
    <text evidence="2">The sequence shown here is derived from an EMBL/GenBank/DDBJ whole genome shotgun (WGS) entry which is preliminary data.</text>
</comment>
<evidence type="ECO:0000256" key="1">
    <source>
        <dbReference type="SAM" id="Phobius"/>
    </source>
</evidence>
<feature type="transmembrane region" description="Helical" evidence="1">
    <location>
        <begin position="160"/>
        <end position="184"/>
    </location>
</feature>
<protein>
    <submittedName>
        <fullName evidence="2">DUF4386 domain-containing protein</fullName>
    </submittedName>
</protein>
<dbReference type="InterPro" id="IPR025495">
    <property type="entry name" value="DUF4386"/>
</dbReference>
<dbReference type="EMBL" id="JBHSGR010000002">
    <property type="protein sequence ID" value="MFC4692310.1"/>
    <property type="molecule type" value="Genomic_DNA"/>
</dbReference>
<reference evidence="3" key="1">
    <citation type="journal article" date="2019" name="Int. J. Syst. Evol. Microbiol.">
        <title>The Global Catalogue of Microorganisms (GCM) 10K type strain sequencing project: providing services to taxonomists for standard genome sequencing and annotation.</title>
        <authorList>
            <consortium name="The Broad Institute Genomics Platform"/>
            <consortium name="The Broad Institute Genome Sequencing Center for Infectious Disease"/>
            <person name="Wu L."/>
            <person name="Ma J."/>
        </authorList>
    </citation>
    <scope>NUCLEOTIDE SEQUENCE [LARGE SCALE GENOMIC DNA]</scope>
    <source>
        <strain evidence="3">CCUG 62763</strain>
    </source>
</reference>
<keyword evidence="1" id="KW-0812">Transmembrane</keyword>
<feature type="transmembrane region" description="Helical" evidence="1">
    <location>
        <begin position="50"/>
        <end position="73"/>
    </location>
</feature>
<keyword evidence="3" id="KW-1185">Reference proteome</keyword>
<keyword evidence="1" id="KW-0472">Membrane</keyword>
<dbReference type="Pfam" id="PF14329">
    <property type="entry name" value="DUF4386"/>
    <property type="match status" value="1"/>
</dbReference>
<sequence>MRESRGAAVVTGVFFLVAAVSAIAALALYQPLLGDPAYVLGAGADTQVRWGALLEVVLAAACIGTAVAAYPVIERHGRALALGYVCGRLLEAAVIVVGIVSVLAVVALRSAGDDASSVAVARGLVALHDATFLVGPGLVIGVNTLLLAALVHRGRLAPRWIAVTGLVGGPLVFLSSTAVLFGVYEQVSVWGFLCAVPVTVWEMGLAVYLIARGFRTAPAQAPGRRDLVTA</sequence>
<organism evidence="2 3">
    <name type="scientific">Geodermatophilus arenarius</name>
    <dbReference type="NCBI Taxonomy" id="1137990"/>
    <lineage>
        <taxon>Bacteria</taxon>
        <taxon>Bacillati</taxon>
        <taxon>Actinomycetota</taxon>
        <taxon>Actinomycetes</taxon>
        <taxon>Geodermatophilales</taxon>
        <taxon>Geodermatophilaceae</taxon>
        <taxon>Geodermatophilus</taxon>
    </lineage>
</organism>
<dbReference type="Proteomes" id="UP001596025">
    <property type="component" value="Unassembled WGS sequence"/>
</dbReference>
<keyword evidence="1" id="KW-1133">Transmembrane helix</keyword>
<evidence type="ECO:0000313" key="2">
    <source>
        <dbReference type="EMBL" id="MFC4692310.1"/>
    </source>
</evidence>
<feature type="transmembrane region" description="Helical" evidence="1">
    <location>
        <begin position="7"/>
        <end position="30"/>
    </location>
</feature>
<feature type="transmembrane region" description="Helical" evidence="1">
    <location>
        <begin position="85"/>
        <end position="110"/>
    </location>
</feature>
<feature type="transmembrane region" description="Helical" evidence="1">
    <location>
        <begin position="130"/>
        <end position="151"/>
    </location>
</feature>